<name>A0A2I0UC34_LIMLA</name>
<dbReference type="EMBL" id="KZ505883">
    <property type="protein sequence ID" value="PKU43627.1"/>
    <property type="molecule type" value="Genomic_DNA"/>
</dbReference>
<evidence type="ECO:0000313" key="2">
    <source>
        <dbReference type="Proteomes" id="UP000233556"/>
    </source>
</evidence>
<proteinExistence type="predicted"/>
<evidence type="ECO:0000313" key="1">
    <source>
        <dbReference type="EMBL" id="PKU43627.1"/>
    </source>
</evidence>
<accession>A0A2I0UC34</accession>
<organism evidence="1 2">
    <name type="scientific">Limosa lapponica baueri</name>
    <dbReference type="NCBI Taxonomy" id="1758121"/>
    <lineage>
        <taxon>Eukaryota</taxon>
        <taxon>Metazoa</taxon>
        <taxon>Chordata</taxon>
        <taxon>Craniata</taxon>
        <taxon>Vertebrata</taxon>
        <taxon>Euteleostomi</taxon>
        <taxon>Archelosauria</taxon>
        <taxon>Archosauria</taxon>
        <taxon>Dinosauria</taxon>
        <taxon>Saurischia</taxon>
        <taxon>Theropoda</taxon>
        <taxon>Coelurosauria</taxon>
        <taxon>Aves</taxon>
        <taxon>Neognathae</taxon>
        <taxon>Neoaves</taxon>
        <taxon>Charadriiformes</taxon>
        <taxon>Scolopacidae</taxon>
        <taxon>Limosa</taxon>
    </lineage>
</organism>
<dbReference type="AlphaFoldDB" id="A0A2I0UC34"/>
<sequence length="116" mass="13845">MIVPVYSALVRPHFEYCVQFWAPNYRKDIEVLEWVQRRAMKLLKGLENKSYEERLRELCLFSLEKRRLRRDLITLYNYLKGGCSQFRLGKVAVSVPTIEMCFGHDDIHNSQYEKAV</sequence>
<reference evidence="2" key="1">
    <citation type="submission" date="2017-11" db="EMBL/GenBank/DDBJ databases">
        <authorList>
            <person name="Lima N.C."/>
            <person name="Parody-Merino A.M."/>
            <person name="Battley P.F."/>
            <person name="Fidler A.E."/>
            <person name="Prosdocimi F."/>
        </authorList>
    </citation>
    <scope>NUCLEOTIDE SEQUENCE [LARGE SCALE GENOMIC DNA]</scope>
</reference>
<protein>
    <submittedName>
        <fullName evidence="1">Uncharacterized protein</fullName>
    </submittedName>
</protein>
<dbReference type="OrthoDB" id="276744at2759"/>
<reference evidence="2" key="2">
    <citation type="submission" date="2017-12" db="EMBL/GenBank/DDBJ databases">
        <title>Genome sequence of the Bar-tailed Godwit (Limosa lapponica baueri).</title>
        <authorList>
            <person name="Lima N.C.B."/>
            <person name="Parody-Merino A.M."/>
            <person name="Battley P.F."/>
            <person name="Fidler A.E."/>
            <person name="Prosdocimi F."/>
        </authorList>
    </citation>
    <scope>NUCLEOTIDE SEQUENCE [LARGE SCALE GENOMIC DNA]</scope>
</reference>
<gene>
    <name evidence="1" type="ORF">llap_6059</name>
</gene>
<keyword evidence="2" id="KW-1185">Reference proteome</keyword>
<dbReference type="Proteomes" id="UP000233556">
    <property type="component" value="Unassembled WGS sequence"/>
</dbReference>